<sequence length="123" mass="14348">MLLGTSIFHLAISSLTVGMAFLTSVCQAIWITKISSSDLSWTLNLKSIKLAIFRLFPKYKAHSEKKLAQSQRTLPYIHNLWHIHTLFCVIFFLEIFLRESWLNFHIPLHALYLAGKKLRRYEA</sequence>
<feature type="transmembrane region" description="Helical" evidence="1">
    <location>
        <begin position="7"/>
        <end position="31"/>
    </location>
</feature>
<dbReference type="AlphaFoldDB" id="A0A397T4U0"/>
<keyword evidence="3" id="KW-1185">Reference proteome</keyword>
<reference evidence="2 3" key="1">
    <citation type="submission" date="2018-06" db="EMBL/GenBank/DDBJ databases">
        <title>Comparative genomics reveals the genomic features of Rhizophagus irregularis, R. cerebriforme, R. diaphanum and Gigaspora rosea, and their symbiotic lifestyle signature.</title>
        <authorList>
            <person name="Morin E."/>
            <person name="San Clemente H."/>
            <person name="Chen E.C.H."/>
            <person name="De La Providencia I."/>
            <person name="Hainaut M."/>
            <person name="Kuo A."/>
            <person name="Kohler A."/>
            <person name="Murat C."/>
            <person name="Tang N."/>
            <person name="Roy S."/>
            <person name="Loubradou J."/>
            <person name="Henrissat B."/>
            <person name="Grigoriev I.V."/>
            <person name="Corradi N."/>
            <person name="Roux C."/>
            <person name="Martin F.M."/>
        </authorList>
    </citation>
    <scope>NUCLEOTIDE SEQUENCE [LARGE SCALE GENOMIC DNA]</scope>
    <source>
        <strain evidence="2 3">DAOM 227022</strain>
    </source>
</reference>
<keyword evidence="1" id="KW-0812">Transmembrane</keyword>
<evidence type="ECO:0000313" key="2">
    <source>
        <dbReference type="EMBL" id="RIA91177.1"/>
    </source>
</evidence>
<proteinExistence type="predicted"/>
<organism evidence="2 3">
    <name type="scientific">Glomus cerebriforme</name>
    <dbReference type="NCBI Taxonomy" id="658196"/>
    <lineage>
        <taxon>Eukaryota</taxon>
        <taxon>Fungi</taxon>
        <taxon>Fungi incertae sedis</taxon>
        <taxon>Mucoromycota</taxon>
        <taxon>Glomeromycotina</taxon>
        <taxon>Glomeromycetes</taxon>
        <taxon>Glomerales</taxon>
        <taxon>Glomeraceae</taxon>
        <taxon>Glomus</taxon>
    </lineage>
</organism>
<comment type="caution">
    <text evidence="2">The sequence shown here is derived from an EMBL/GenBank/DDBJ whole genome shotgun (WGS) entry which is preliminary data.</text>
</comment>
<accession>A0A397T4U0</accession>
<evidence type="ECO:0000313" key="3">
    <source>
        <dbReference type="Proteomes" id="UP000265703"/>
    </source>
</evidence>
<dbReference type="Proteomes" id="UP000265703">
    <property type="component" value="Unassembled WGS sequence"/>
</dbReference>
<keyword evidence="1" id="KW-0472">Membrane</keyword>
<keyword evidence="1" id="KW-1133">Transmembrane helix</keyword>
<dbReference type="EMBL" id="QKYT01000160">
    <property type="protein sequence ID" value="RIA91177.1"/>
    <property type="molecule type" value="Genomic_DNA"/>
</dbReference>
<feature type="transmembrane region" description="Helical" evidence="1">
    <location>
        <begin position="80"/>
        <end position="97"/>
    </location>
</feature>
<protein>
    <submittedName>
        <fullName evidence="2">Uncharacterized protein</fullName>
    </submittedName>
</protein>
<name>A0A397T4U0_9GLOM</name>
<evidence type="ECO:0000256" key="1">
    <source>
        <dbReference type="SAM" id="Phobius"/>
    </source>
</evidence>
<gene>
    <name evidence="2" type="ORF">C1645_768224</name>
</gene>